<comment type="caution">
    <text evidence="1">The sequence shown here is derived from an EMBL/GenBank/DDBJ whole genome shotgun (WGS) entry which is preliminary data.</text>
</comment>
<keyword evidence="2" id="KW-1185">Reference proteome</keyword>
<proteinExistence type="predicted"/>
<reference evidence="1 2" key="1">
    <citation type="submission" date="2024-09" db="EMBL/GenBank/DDBJ databases">
        <authorList>
            <person name="Sun Q."/>
            <person name="Mori K."/>
        </authorList>
    </citation>
    <scope>NUCLEOTIDE SEQUENCE [LARGE SCALE GENOMIC DNA]</scope>
    <source>
        <strain evidence="1 2">TBRC 1432</strain>
    </source>
</reference>
<sequence>MLRVPEQMVKRWESAYRFYQEANLIAGSGRVSDVAVADMVRASREVATAWRAFSYVDELPWWAVAAVATAAQAFEGQAREWERRARPGGDQQ</sequence>
<evidence type="ECO:0000313" key="1">
    <source>
        <dbReference type="EMBL" id="MFC0547715.1"/>
    </source>
</evidence>
<accession>A0ABV6N572</accession>
<dbReference type="RefSeq" id="WP_273938432.1">
    <property type="nucleotide sequence ID" value="NZ_CP097263.1"/>
</dbReference>
<gene>
    <name evidence="1" type="ORF">ACFFH7_39835</name>
</gene>
<name>A0ABV6N572_9PSEU</name>
<dbReference type="EMBL" id="JBHLUD010000014">
    <property type="protein sequence ID" value="MFC0547715.1"/>
    <property type="molecule type" value="Genomic_DNA"/>
</dbReference>
<protein>
    <submittedName>
        <fullName evidence="1">Uncharacterized protein</fullName>
    </submittedName>
</protein>
<organism evidence="1 2">
    <name type="scientific">Kutzneria chonburiensis</name>
    <dbReference type="NCBI Taxonomy" id="1483604"/>
    <lineage>
        <taxon>Bacteria</taxon>
        <taxon>Bacillati</taxon>
        <taxon>Actinomycetota</taxon>
        <taxon>Actinomycetes</taxon>
        <taxon>Pseudonocardiales</taxon>
        <taxon>Pseudonocardiaceae</taxon>
        <taxon>Kutzneria</taxon>
    </lineage>
</organism>
<evidence type="ECO:0000313" key="2">
    <source>
        <dbReference type="Proteomes" id="UP001589810"/>
    </source>
</evidence>
<dbReference type="Proteomes" id="UP001589810">
    <property type="component" value="Unassembled WGS sequence"/>
</dbReference>